<evidence type="ECO:0000313" key="2">
    <source>
        <dbReference type="EMBL" id="AOO65480.1"/>
    </source>
</evidence>
<protein>
    <submittedName>
        <fullName evidence="2">Uncharacterized protein</fullName>
    </submittedName>
</protein>
<reference evidence="3" key="1">
    <citation type="submission" date="2016-08" db="EMBL/GenBank/DDBJ databases">
        <title>Complete genome sequence of the organohalide-respiring Epsilonproteobacterium Sulfurospirillum halorespirans.</title>
        <authorList>
            <person name="Goris T."/>
            <person name="Zimmermann J."/>
            <person name="Schenz B."/>
            <person name="Lemos M."/>
            <person name="Hackermueller J."/>
            <person name="Diekert G."/>
        </authorList>
    </citation>
    <scope>NUCLEOTIDE SEQUENCE [LARGE SCALE GENOMIC DNA]</scope>
    <source>
        <strain>DSM 13726</strain>
        <strain evidence="3">PCE-M2</strain>
    </source>
</reference>
<feature type="transmembrane region" description="Helical" evidence="1">
    <location>
        <begin position="20"/>
        <end position="39"/>
    </location>
</feature>
<keyword evidence="1" id="KW-1133">Transmembrane helix</keyword>
<keyword evidence="3" id="KW-1185">Reference proteome</keyword>
<feature type="transmembrane region" description="Helical" evidence="1">
    <location>
        <begin position="114"/>
        <end position="133"/>
    </location>
</feature>
<keyword evidence="1" id="KW-0812">Transmembrane</keyword>
<gene>
    <name evidence="2" type="ORF">SHALO_1709</name>
</gene>
<sequence length="176" mass="19966">MQNTLSDESQKSLNALMVRWFIIAASLVVYLFIGYMLVVTQTYTSPYTVEILQTTLFSGMSIHAALYLFAAIIFIGGDVHAKSSYKKLLLAASEQKFKTKDDEFNFYRTRYASIMFVHIAIFNVIAILGVIVFLVTLDFATLMNLSIVSLLGFVLMFPHKAKFEFQTEKSCPLKKK</sequence>
<dbReference type="Proteomes" id="UP000094609">
    <property type="component" value="Chromosome"/>
</dbReference>
<evidence type="ECO:0000313" key="3">
    <source>
        <dbReference type="Proteomes" id="UP000094609"/>
    </source>
</evidence>
<feature type="transmembrane region" description="Helical" evidence="1">
    <location>
        <begin position="51"/>
        <end position="77"/>
    </location>
</feature>
<feature type="transmembrane region" description="Helical" evidence="1">
    <location>
        <begin position="139"/>
        <end position="157"/>
    </location>
</feature>
<dbReference type="AlphaFoldDB" id="A0A1D7TKK5"/>
<dbReference type="KEGG" id="shal:SHALO_1709"/>
<dbReference type="PATRIC" id="fig|1193502.14.peg.1735"/>
<organism evidence="2 3">
    <name type="scientific">Sulfurospirillum halorespirans DSM 13726</name>
    <dbReference type="NCBI Taxonomy" id="1193502"/>
    <lineage>
        <taxon>Bacteria</taxon>
        <taxon>Pseudomonadati</taxon>
        <taxon>Campylobacterota</taxon>
        <taxon>Epsilonproteobacteria</taxon>
        <taxon>Campylobacterales</taxon>
        <taxon>Sulfurospirillaceae</taxon>
        <taxon>Sulfurospirillum</taxon>
    </lineage>
</organism>
<dbReference type="STRING" id="1193502.SHALO_1709"/>
<evidence type="ECO:0000256" key="1">
    <source>
        <dbReference type="SAM" id="Phobius"/>
    </source>
</evidence>
<dbReference type="EMBL" id="CP017111">
    <property type="protein sequence ID" value="AOO65480.1"/>
    <property type="molecule type" value="Genomic_DNA"/>
</dbReference>
<accession>A0A1D7TKK5</accession>
<name>A0A1D7TKK5_9BACT</name>
<dbReference type="RefSeq" id="WP_069478171.1">
    <property type="nucleotide sequence ID" value="NZ_CP017111.1"/>
</dbReference>
<proteinExistence type="predicted"/>
<keyword evidence="1" id="KW-0472">Membrane</keyword>